<protein>
    <recommendedName>
        <fullName evidence="2">Inner membrane component domain-containing protein</fullName>
    </recommendedName>
</protein>
<comment type="caution">
    <text evidence="3">The sequence shown here is derived from an EMBL/GenBank/DDBJ whole genome shotgun (WGS) entry which is preliminary data.</text>
</comment>
<feature type="transmembrane region" description="Helical" evidence="1">
    <location>
        <begin position="79"/>
        <end position="100"/>
    </location>
</feature>
<dbReference type="EMBL" id="BQKK01000002">
    <property type="protein sequence ID" value="GJN42579.1"/>
    <property type="molecule type" value="Genomic_DNA"/>
</dbReference>
<feature type="transmembrane region" description="Helical" evidence="1">
    <location>
        <begin position="7"/>
        <end position="28"/>
    </location>
</feature>
<feature type="domain" description="Inner membrane component" evidence="2">
    <location>
        <begin position="20"/>
        <end position="70"/>
    </location>
</feature>
<gene>
    <name evidence="3" type="ORF">CAT723_10580</name>
</gene>
<reference evidence="3" key="1">
    <citation type="submission" date="2021-12" db="EMBL/GenBank/DDBJ databases">
        <title>Draft genome sequence of Corynebacterium ammoniagenes strain T-723.</title>
        <authorList>
            <person name="Matsuzawa M."/>
            <person name="Hiratani M."/>
            <person name="Abe I."/>
            <person name="Tsuji Y."/>
            <person name="Nakamura J."/>
        </authorList>
    </citation>
    <scope>NUCLEOTIDE SEQUENCE</scope>
    <source>
        <strain evidence="3">T-723</strain>
    </source>
</reference>
<dbReference type="NCBIfam" id="NF008740">
    <property type="entry name" value="PRK11770.1-2"/>
    <property type="match status" value="1"/>
</dbReference>
<dbReference type="InterPro" id="IPR005185">
    <property type="entry name" value="YccF"/>
</dbReference>
<dbReference type="PIRSF" id="PIRSF028777">
    <property type="entry name" value="UCP028777"/>
    <property type="match status" value="1"/>
</dbReference>
<accession>A0AAV5G294</accession>
<dbReference type="InterPro" id="IPR031308">
    <property type="entry name" value="UCP028777"/>
</dbReference>
<feature type="transmembrane region" description="Helical" evidence="1">
    <location>
        <begin position="106"/>
        <end position="126"/>
    </location>
</feature>
<keyword evidence="1" id="KW-1133">Transmembrane helix</keyword>
<evidence type="ECO:0000313" key="3">
    <source>
        <dbReference type="EMBL" id="GJN42579.1"/>
    </source>
</evidence>
<evidence type="ECO:0000313" key="4">
    <source>
        <dbReference type="Proteomes" id="UP001054925"/>
    </source>
</evidence>
<keyword evidence="1" id="KW-0812">Transmembrane</keyword>
<keyword evidence="1" id="KW-0472">Membrane</keyword>
<proteinExistence type="predicted"/>
<dbReference type="GO" id="GO:0005886">
    <property type="term" value="C:plasma membrane"/>
    <property type="evidence" value="ECO:0007669"/>
    <property type="project" value="TreeGrafter"/>
</dbReference>
<dbReference type="InterPro" id="IPR052937">
    <property type="entry name" value="Inner_membrane_protein"/>
</dbReference>
<evidence type="ECO:0000256" key="1">
    <source>
        <dbReference type="SAM" id="Phobius"/>
    </source>
</evidence>
<feature type="domain" description="Inner membrane component" evidence="2">
    <location>
        <begin position="85"/>
        <end position="135"/>
    </location>
</feature>
<name>A0AAV5G294_CORAM</name>
<dbReference type="AlphaFoldDB" id="A0AAV5G294"/>
<dbReference type="PANTHER" id="PTHR42903:SF1">
    <property type="entry name" value="INNER MEMBRANE PROTEIN YCCF"/>
    <property type="match status" value="1"/>
</dbReference>
<dbReference type="Proteomes" id="UP001054925">
    <property type="component" value="Unassembled WGS sequence"/>
</dbReference>
<dbReference type="PANTHER" id="PTHR42903">
    <property type="entry name" value="INNER MEMBRANE PROTEIN YCCF"/>
    <property type="match status" value="1"/>
</dbReference>
<sequence length="153" mass="16315">MQTLMSMSALSTSLGFMKTILNIIWFIFGGFALALGYFLAGIIACVLIVTIPAGVASFRMASYALWPFGRSVVQPTRGTGGFSAIGNLIWFLVAGLWLAIGHIITAAGQAITIIGIPLAIANVKMIPVTCFPFGRSIVPSDRIPFGYEPMVKL</sequence>
<feature type="transmembrane region" description="Helical" evidence="1">
    <location>
        <begin position="34"/>
        <end position="58"/>
    </location>
</feature>
<organism evidence="3 4">
    <name type="scientific">Corynebacterium ammoniagenes</name>
    <name type="common">Brevibacterium ammoniagenes</name>
    <dbReference type="NCBI Taxonomy" id="1697"/>
    <lineage>
        <taxon>Bacteria</taxon>
        <taxon>Bacillati</taxon>
        <taxon>Actinomycetota</taxon>
        <taxon>Actinomycetes</taxon>
        <taxon>Mycobacteriales</taxon>
        <taxon>Corynebacteriaceae</taxon>
        <taxon>Corynebacterium</taxon>
    </lineage>
</organism>
<evidence type="ECO:0000259" key="2">
    <source>
        <dbReference type="Pfam" id="PF03733"/>
    </source>
</evidence>
<dbReference type="Pfam" id="PF03733">
    <property type="entry name" value="YccF"/>
    <property type="match status" value="2"/>
</dbReference>